<dbReference type="InterPro" id="IPR027267">
    <property type="entry name" value="AH/BAR_dom_sf"/>
</dbReference>
<dbReference type="OrthoDB" id="271164at2759"/>
<evidence type="ECO:0000313" key="3">
    <source>
        <dbReference type="Proteomes" id="UP000504607"/>
    </source>
</evidence>
<dbReference type="GO" id="GO:0005768">
    <property type="term" value="C:endosome"/>
    <property type="evidence" value="ECO:0007669"/>
    <property type="project" value="UniProtKB-ARBA"/>
</dbReference>
<dbReference type="PANTHER" id="PTHR46757">
    <property type="entry name" value="SORTING NEXIN-RELATED"/>
    <property type="match status" value="1"/>
</dbReference>
<dbReference type="Pfam" id="PF09325">
    <property type="entry name" value="Vps5"/>
    <property type="match status" value="1"/>
</dbReference>
<dbReference type="GeneID" id="105052249"/>
<dbReference type="FunFam" id="3.30.1520.10:FF:000059">
    <property type="entry name" value="Sorting nexin 2B"/>
    <property type="match status" value="1"/>
</dbReference>
<dbReference type="GO" id="GO:0035091">
    <property type="term" value="F:phosphatidylinositol binding"/>
    <property type="evidence" value="ECO:0007669"/>
    <property type="project" value="InterPro"/>
</dbReference>
<protein>
    <submittedName>
        <fullName evidence="4">Sorting nexin 2B isoform X2</fullName>
    </submittedName>
</protein>
<organism evidence="3 4">
    <name type="scientific">Elaeis guineensis var. tenera</name>
    <name type="common">Oil palm</name>
    <dbReference type="NCBI Taxonomy" id="51953"/>
    <lineage>
        <taxon>Eukaryota</taxon>
        <taxon>Viridiplantae</taxon>
        <taxon>Streptophyta</taxon>
        <taxon>Embryophyta</taxon>
        <taxon>Tracheophyta</taxon>
        <taxon>Spermatophyta</taxon>
        <taxon>Magnoliopsida</taxon>
        <taxon>Liliopsida</taxon>
        <taxon>Arecaceae</taxon>
        <taxon>Arecoideae</taxon>
        <taxon>Cocoseae</taxon>
        <taxon>Elaeidinae</taxon>
        <taxon>Elaeis</taxon>
    </lineage>
</organism>
<dbReference type="Pfam" id="PF00787">
    <property type="entry name" value="PX"/>
    <property type="match status" value="1"/>
</dbReference>
<dbReference type="RefSeq" id="XP_010931304.1">
    <property type="nucleotide sequence ID" value="XM_010933002.3"/>
</dbReference>
<evidence type="ECO:0000256" key="1">
    <source>
        <dbReference type="SAM" id="Coils"/>
    </source>
</evidence>
<evidence type="ECO:0000259" key="2">
    <source>
        <dbReference type="PROSITE" id="PS50195"/>
    </source>
</evidence>
<sequence length="541" mass="59992">MMGAQYRLEPPSAREEVEALVLAPNDPHPLAAAPATPAAIHGGDALLFPTLCPHSLSSFLDPPAYANVVFSSFDSQNGASGSHHFPGRACSSCLAADGAAVVSDYFRITVSDPQKEEETAGSLVPGSGTCVTYLITTKIDLPDSSGGGATEFRVRRRFRDVVTLADRLAKAYRGFFIPPRPDKNVVESQVMHKHEFVEQRRSALEKYLRRLAVHPVIGKSDELRVFLRTPGKLPLPASTDVASRMLDGVVMFGAGGTGYATPQDALQPAKRGRNLLRIFKELKQSVANDWGGVKPAMVQEDNEFLERKEKVQDLEQRLSIASQQAEALVKAQQDIGETMGALGLAFIKLAKFETKATYDSQRIRAADIKHLATTAVKASRFYCESNAQTVKHLGTLHEYLGLMLAVHSAFSDRSHALLTIQTLLSDLSSLHAKAKKLEAASSKIFGGDKSKIRQLEELKETIRITEDAKSCALKEYEQIKENNRTELERLNRERHDDFVAMLKGFIINQYNSKRWKFLMAKLSKRNIKNRKKKRKRMKKGC</sequence>
<feature type="coiled-coil region" evidence="1">
    <location>
        <begin position="420"/>
        <end position="493"/>
    </location>
</feature>
<evidence type="ECO:0000313" key="4">
    <source>
        <dbReference type="RefSeq" id="XP_010931304.1"/>
    </source>
</evidence>
<dbReference type="Gene3D" id="3.30.1520.10">
    <property type="entry name" value="Phox-like domain"/>
    <property type="match status" value="1"/>
</dbReference>
<dbReference type="InterPro" id="IPR001683">
    <property type="entry name" value="PX_dom"/>
</dbReference>
<proteinExistence type="predicted"/>
<dbReference type="Gene3D" id="1.20.1270.60">
    <property type="entry name" value="Arfaptin homology (AH) domain/BAR domain"/>
    <property type="match status" value="1"/>
</dbReference>
<feature type="domain" description="PX" evidence="2">
    <location>
        <begin position="111"/>
        <end position="234"/>
    </location>
</feature>
<dbReference type="PROSITE" id="PS50195">
    <property type="entry name" value="PX"/>
    <property type="match status" value="1"/>
</dbReference>
<dbReference type="SMART" id="SM00312">
    <property type="entry name" value="PX"/>
    <property type="match status" value="1"/>
</dbReference>
<dbReference type="PANTHER" id="PTHR46757:SF2">
    <property type="entry name" value="OS05G0346100 PROTEIN"/>
    <property type="match status" value="1"/>
</dbReference>
<dbReference type="CDD" id="cd07596">
    <property type="entry name" value="BAR_SNX"/>
    <property type="match status" value="1"/>
</dbReference>
<name>A0A6I9RSN5_ELAGV</name>
<keyword evidence="3" id="KW-1185">Reference proteome</keyword>
<reference evidence="4" key="1">
    <citation type="submission" date="2025-08" db="UniProtKB">
        <authorList>
            <consortium name="RefSeq"/>
        </authorList>
    </citation>
    <scope>IDENTIFICATION</scope>
</reference>
<keyword evidence="1" id="KW-0175">Coiled coil</keyword>
<gene>
    <name evidence="4" type="primary">LOC105052249</name>
</gene>
<dbReference type="AlphaFoldDB" id="A0A6I9RSN5"/>
<dbReference type="GO" id="GO:0016020">
    <property type="term" value="C:membrane"/>
    <property type="evidence" value="ECO:0007669"/>
    <property type="project" value="UniProtKB-ARBA"/>
</dbReference>
<dbReference type="InterPro" id="IPR015404">
    <property type="entry name" value="Vps5_C"/>
</dbReference>
<dbReference type="InterPro" id="IPR044279">
    <property type="entry name" value="SNX2A/B"/>
</dbReference>
<accession>A0A6I9RSN5</accession>
<dbReference type="SUPFAM" id="SSF64268">
    <property type="entry name" value="PX domain"/>
    <property type="match status" value="1"/>
</dbReference>
<dbReference type="Proteomes" id="UP000504607">
    <property type="component" value="Chromosome 10"/>
</dbReference>
<dbReference type="InterPro" id="IPR036871">
    <property type="entry name" value="PX_dom_sf"/>
</dbReference>